<evidence type="ECO:0000313" key="2">
    <source>
        <dbReference type="EMBL" id="KAK0436757.1"/>
    </source>
</evidence>
<proteinExistence type="predicted"/>
<dbReference type="Pfam" id="PF24764">
    <property type="entry name" value="rva_4"/>
    <property type="match status" value="1"/>
</dbReference>
<dbReference type="InterPro" id="IPR058913">
    <property type="entry name" value="Integrase_dom_put"/>
</dbReference>
<evidence type="ECO:0000313" key="3">
    <source>
        <dbReference type="Proteomes" id="UP001175226"/>
    </source>
</evidence>
<organism evidence="2 3">
    <name type="scientific">Armillaria borealis</name>
    <dbReference type="NCBI Taxonomy" id="47425"/>
    <lineage>
        <taxon>Eukaryota</taxon>
        <taxon>Fungi</taxon>
        <taxon>Dikarya</taxon>
        <taxon>Basidiomycota</taxon>
        <taxon>Agaricomycotina</taxon>
        <taxon>Agaricomycetes</taxon>
        <taxon>Agaricomycetidae</taxon>
        <taxon>Agaricales</taxon>
        <taxon>Marasmiineae</taxon>
        <taxon>Physalacriaceae</taxon>
        <taxon>Armillaria</taxon>
    </lineage>
</organism>
<dbReference type="AlphaFoldDB" id="A0AA39MJM5"/>
<protein>
    <recommendedName>
        <fullName evidence="1">Integrase core domain-containing protein</fullName>
    </recommendedName>
</protein>
<accession>A0AA39MJM5</accession>
<dbReference type="EMBL" id="JAUEPT010000053">
    <property type="protein sequence ID" value="KAK0436757.1"/>
    <property type="molecule type" value="Genomic_DNA"/>
</dbReference>
<keyword evidence="3" id="KW-1185">Reference proteome</keyword>
<evidence type="ECO:0000259" key="1">
    <source>
        <dbReference type="Pfam" id="PF24764"/>
    </source>
</evidence>
<gene>
    <name evidence="2" type="ORF">EV421DRAFT_1907820</name>
</gene>
<reference evidence="2" key="1">
    <citation type="submission" date="2023-06" db="EMBL/GenBank/DDBJ databases">
        <authorList>
            <consortium name="Lawrence Berkeley National Laboratory"/>
            <person name="Ahrendt S."/>
            <person name="Sahu N."/>
            <person name="Indic B."/>
            <person name="Wong-Bajracharya J."/>
            <person name="Merenyi Z."/>
            <person name="Ke H.-M."/>
            <person name="Monk M."/>
            <person name="Kocsube S."/>
            <person name="Drula E."/>
            <person name="Lipzen A."/>
            <person name="Balint B."/>
            <person name="Henrissat B."/>
            <person name="Andreopoulos B."/>
            <person name="Martin F.M."/>
            <person name="Harder C.B."/>
            <person name="Rigling D."/>
            <person name="Ford K.L."/>
            <person name="Foster G.D."/>
            <person name="Pangilinan J."/>
            <person name="Papanicolaou A."/>
            <person name="Barry K."/>
            <person name="LaButti K."/>
            <person name="Viragh M."/>
            <person name="Koriabine M."/>
            <person name="Yan M."/>
            <person name="Riley R."/>
            <person name="Champramary S."/>
            <person name="Plett K.L."/>
            <person name="Tsai I.J."/>
            <person name="Slot J."/>
            <person name="Sipos G."/>
            <person name="Plett J."/>
            <person name="Nagy L.G."/>
            <person name="Grigoriev I.V."/>
        </authorList>
    </citation>
    <scope>NUCLEOTIDE SEQUENCE</scope>
    <source>
        <strain evidence="2">FPL87.14</strain>
    </source>
</reference>
<dbReference type="Proteomes" id="UP001175226">
    <property type="component" value="Unassembled WGS sequence"/>
</dbReference>
<comment type="caution">
    <text evidence="2">The sequence shown here is derived from an EMBL/GenBank/DDBJ whole genome shotgun (WGS) entry which is preliminary data.</text>
</comment>
<feature type="domain" description="Integrase core" evidence="1">
    <location>
        <begin position="352"/>
        <end position="414"/>
    </location>
</feature>
<name>A0AA39MJM5_9AGAR</name>
<sequence>MPVDVSIILSQLATSWGLLTHSVNQIVQAGRGDPHRVHLQMNEVAHFENVYQLHQNLLDTSSRSNIDVGLHNICHLLREAALTSSDPPKQPPILVQGSLRHTGRGSRPCAAIDRENLHALTESYGHGSTAKIATLLGFHPRTIWRYQLGWGFVPHGLALRQLEFIDETGRAHYRHHSSLPTMSSLSDEELDTIMAAILRDYPNYVREYESHGIVLMLPTFVYMVLLLLSVDNHLLIWPTMFLEPIRIGIMMGITISFDGKSFCTCSWMVVPALQLVSVRTTTTDRSVSFSSSSMPRSGGEYLVVSEAIAVLRTSMSPNGWRIIGEFPVVHISGASQLSFPCICPYSLKMSSQSLEHHHSLNLHLNRHIWLLHHLFLAHIDSDANIWAEHWNNHKMSLKGCRASPLQMWMESQLLHGARGLEHLTADDPRRIAPFAAVPNMGLNKDMLRQLQAHQRVHIEAPDSVPQNLAYVACEPPNNPFSPEQLVQFDARLNAVVPDVDQRMEYRHLHWIHGLAIMTLILSPSGQALPPDL</sequence>